<feature type="region of interest" description="Disordered" evidence="1">
    <location>
        <begin position="1"/>
        <end position="22"/>
    </location>
</feature>
<gene>
    <name evidence="2" type="ORF">S03H2_22949</name>
</gene>
<name>X1F8J1_9ZZZZ</name>
<evidence type="ECO:0000256" key="1">
    <source>
        <dbReference type="SAM" id="MobiDB-lite"/>
    </source>
</evidence>
<dbReference type="EMBL" id="BARU01012447">
    <property type="protein sequence ID" value="GAH41272.1"/>
    <property type="molecule type" value="Genomic_DNA"/>
</dbReference>
<proteinExistence type="predicted"/>
<protein>
    <submittedName>
        <fullName evidence="2">Uncharacterized protein</fullName>
    </submittedName>
</protein>
<dbReference type="AlphaFoldDB" id="X1F8J1"/>
<accession>X1F8J1</accession>
<comment type="caution">
    <text evidence="2">The sequence shown here is derived from an EMBL/GenBank/DDBJ whole genome shotgun (WGS) entry which is preliminary data.</text>
</comment>
<feature type="non-terminal residue" evidence="2">
    <location>
        <position position="114"/>
    </location>
</feature>
<sequence length="114" mass="11369">MAGRGALATPPALSSPVDLVDQTDPAVVTTPVDLADQAADPADRADRVDPVAHPVVAASAAGADLAAAAVAAEAAAGDATCLGVDSRSQRQQPRRGPQVLLPEATFQHLVAEDA</sequence>
<reference evidence="2" key="1">
    <citation type="journal article" date="2014" name="Front. Microbiol.">
        <title>High frequency of phylogenetically diverse reductive dehalogenase-homologous genes in deep subseafloor sedimentary metagenomes.</title>
        <authorList>
            <person name="Kawai M."/>
            <person name="Futagami T."/>
            <person name="Toyoda A."/>
            <person name="Takaki Y."/>
            <person name="Nishi S."/>
            <person name="Hori S."/>
            <person name="Arai W."/>
            <person name="Tsubouchi T."/>
            <person name="Morono Y."/>
            <person name="Uchiyama I."/>
            <person name="Ito T."/>
            <person name="Fujiyama A."/>
            <person name="Inagaki F."/>
            <person name="Takami H."/>
        </authorList>
    </citation>
    <scope>NUCLEOTIDE SEQUENCE</scope>
    <source>
        <strain evidence="2">Expedition CK06-06</strain>
    </source>
</reference>
<organism evidence="2">
    <name type="scientific">marine sediment metagenome</name>
    <dbReference type="NCBI Taxonomy" id="412755"/>
    <lineage>
        <taxon>unclassified sequences</taxon>
        <taxon>metagenomes</taxon>
        <taxon>ecological metagenomes</taxon>
    </lineage>
</organism>
<evidence type="ECO:0000313" key="2">
    <source>
        <dbReference type="EMBL" id="GAH41272.1"/>
    </source>
</evidence>